<name>A0A077ZT12_STYLE</name>
<sequence>MIRKKQNLINKATDQKRRDYLNEKRLNENIRDKNVSAKQYLIRKELKKEMTLLMDKNYSDNDSSDSDMSYEEFKDIMMDDPTRLFYPDDIQNKQQYRKQLQYMLEDYNQLNMFRHIFPSGQSNEYHLLKLDLMFDNSFWDRELFGLNRKDNKDMYDVIKLLRFPIFWMTSKLYGENSAGLFNIYEPNSIYQHVFANSWTTVLVLITLMVMFVFRSQLKYKTYFNIKDKEQLVLIQIGACLFFAGFSIMLIDMRSDISVIDLFGFFLSIVGYLFYYLGIDEQFYLKDAQSAIQSIKANFDYVNSKELEEVDLKLLQIYSILGLKGLYRVIFDTALAQNKRQLYHTSDPVLEQRSQFDVYFDSRRAVWGGSYPRPSVEMIEKAWKLNMKQLQKGQCGVRIDLDPEIDYATYPEALHKWEVIKQWRQEEENKELEYKIQDTFKDVVEFSSISDKSITNNFEFNKNEREEKKSSIFEKNNSLLNDEERIRLKSNLKKQKKKQSKKAKTDSLEPERLNDIQRQQYFDQQKKMQSQLMKEDIANQVQQRFVEFKGSQSNTMLIGAGSQINNFKNTSPSKKGHLFNQSIQEQPYKSQFEELKTKLGQVAEEQEENEDFEELDFTKIREKRSNNID</sequence>
<feature type="transmembrane region" description="Helical" evidence="2">
    <location>
        <begin position="193"/>
        <end position="212"/>
    </location>
</feature>
<evidence type="ECO:0008006" key="5">
    <source>
        <dbReference type="Google" id="ProtNLM"/>
    </source>
</evidence>
<feature type="region of interest" description="Disordered" evidence="1">
    <location>
        <begin position="599"/>
        <end position="628"/>
    </location>
</feature>
<feature type="compositionally biased region" description="Basic and acidic residues" evidence="1">
    <location>
        <begin position="615"/>
        <end position="628"/>
    </location>
</feature>
<dbReference type="EMBL" id="CCKQ01001348">
    <property type="protein sequence ID" value="CDW72450.1"/>
    <property type="molecule type" value="Genomic_DNA"/>
</dbReference>
<dbReference type="Proteomes" id="UP000039865">
    <property type="component" value="Unassembled WGS sequence"/>
</dbReference>
<feature type="region of interest" description="Disordered" evidence="1">
    <location>
        <begin position="489"/>
        <end position="513"/>
    </location>
</feature>
<evidence type="ECO:0000256" key="1">
    <source>
        <dbReference type="SAM" id="MobiDB-lite"/>
    </source>
</evidence>
<dbReference type="AlphaFoldDB" id="A0A077ZT12"/>
<reference evidence="3 4" key="1">
    <citation type="submission" date="2014-06" db="EMBL/GenBank/DDBJ databases">
        <authorList>
            <person name="Swart Estienne"/>
        </authorList>
    </citation>
    <scope>NUCLEOTIDE SEQUENCE [LARGE SCALE GENOMIC DNA]</scope>
    <source>
        <strain evidence="3 4">130c</strain>
    </source>
</reference>
<accession>A0A077ZT12</accession>
<dbReference type="InParanoid" id="A0A077ZT12"/>
<evidence type="ECO:0000313" key="3">
    <source>
        <dbReference type="EMBL" id="CDW72450.1"/>
    </source>
</evidence>
<gene>
    <name evidence="3" type="primary">Contig6639.g7099</name>
    <name evidence="3" type="ORF">STYLEM_1410</name>
</gene>
<keyword evidence="2" id="KW-0812">Transmembrane</keyword>
<protein>
    <recommendedName>
        <fullName evidence="5">Transmembrane protein</fullName>
    </recommendedName>
</protein>
<feature type="compositionally biased region" description="Basic and acidic residues" evidence="1">
    <location>
        <begin position="502"/>
        <end position="513"/>
    </location>
</feature>
<organism evidence="3 4">
    <name type="scientific">Stylonychia lemnae</name>
    <name type="common">Ciliate</name>
    <dbReference type="NCBI Taxonomy" id="5949"/>
    <lineage>
        <taxon>Eukaryota</taxon>
        <taxon>Sar</taxon>
        <taxon>Alveolata</taxon>
        <taxon>Ciliophora</taxon>
        <taxon>Intramacronucleata</taxon>
        <taxon>Spirotrichea</taxon>
        <taxon>Stichotrichia</taxon>
        <taxon>Sporadotrichida</taxon>
        <taxon>Oxytrichidae</taxon>
        <taxon>Stylonychinae</taxon>
        <taxon>Stylonychia</taxon>
    </lineage>
</organism>
<keyword evidence="2" id="KW-0472">Membrane</keyword>
<evidence type="ECO:0000256" key="2">
    <source>
        <dbReference type="SAM" id="Phobius"/>
    </source>
</evidence>
<evidence type="ECO:0000313" key="4">
    <source>
        <dbReference type="Proteomes" id="UP000039865"/>
    </source>
</evidence>
<feature type="transmembrane region" description="Helical" evidence="2">
    <location>
        <begin position="256"/>
        <end position="276"/>
    </location>
</feature>
<keyword evidence="2" id="KW-1133">Transmembrane helix</keyword>
<keyword evidence="4" id="KW-1185">Reference proteome</keyword>
<proteinExistence type="predicted"/>
<feature type="compositionally biased region" description="Basic residues" evidence="1">
    <location>
        <begin position="489"/>
        <end position="501"/>
    </location>
</feature>
<feature type="transmembrane region" description="Helical" evidence="2">
    <location>
        <begin position="232"/>
        <end position="250"/>
    </location>
</feature>
<feature type="compositionally biased region" description="Acidic residues" evidence="1">
    <location>
        <begin position="603"/>
        <end position="614"/>
    </location>
</feature>